<evidence type="ECO:0000256" key="4">
    <source>
        <dbReference type="ARBA" id="ARBA00022989"/>
    </source>
</evidence>
<keyword evidence="5 6" id="KW-0472">Membrane</keyword>
<feature type="transmembrane region" description="Helical" evidence="6">
    <location>
        <begin position="7"/>
        <end position="27"/>
    </location>
</feature>
<evidence type="ECO:0000256" key="6">
    <source>
        <dbReference type="SAM" id="Phobius"/>
    </source>
</evidence>
<evidence type="ECO:0000313" key="7">
    <source>
        <dbReference type="EMBL" id="PZQ48911.1"/>
    </source>
</evidence>
<feature type="transmembrane region" description="Helical" evidence="6">
    <location>
        <begin position="209"/>
        <end position="232"/>
    </location>
</feature>
<evidence type="ECO:0000313" key="8">
    <source>
        <dbReference type="Proteomes" id="UP000249417"/>
    </source>
</evidence>
<dbReference type="GO" id="GO:0005886">
    <property type="term" value="C:plasma membrane"/>
    <property type="evidence" value="ECO:0007669"/>
    <property type="project" value="UniProtKB-SubCell"/>
</dbReference>
<evidence type="ECO:0000256" key="2">
    <source>
        <dbReference type="ARBA" id="ARBA00022475"/>
    </source>
</evidence>
<dbReference type="InterPro" id="IPR022791">
    <property type="entry name" value="L-PG_synthase/AglD"/>
</dbReference>
<dbReference type="EMBL" id="QFQB01000002">
    <property type="protein sequence ID" value="PZQ48911.1"/>
    <property type="molecule type" value="Genomic_DNA"/>
</dbReference>
<organism evidence="7 8">
    <name type="scientific">Micavibrio aeruginosavorus</name>
    <dbReference type="NCBI Taxonomy" id="349221"/>
    <lineage>
        <taxon>Bacteria</taxon>
        <taxon>Pseudomonadati</taxon>
        <taxon>Bdellovibrionota</taxon>
        <taxon>Bdellovibrionia</taxon>
        <taxon>Bdellovibrionales</taxon>
        <taxon>Pseudobdellovibrionaceae</taxon>
        <taxon>Micavibrio</taxon>
    </lineage>
</organism>
<reference evidence="7 8" key="1">
    <citation type="submission" date="2017-08" db="EMBL/GenBank/DDBJ databases">
        <title>Infants hospitalized years apart are colonized by the same room-sourced microbial strains.</title>
        <authorList>
            <person name="Brooks B."/>
            <person name="Olm M.R."/>
            <person name="Firek B.A."/>
            <person name="Baker R."/>
            <person name="Thomas B.C."/>
            <person name="Morowitz M.J."/>
            <person name="Banfield J.F."/>
        </authorList>
    </citation>
    <scope>NUCLEOTIDE SEQUENCE [LARGE SCALE GENOMIC DNA]</scope>
    <source>
        <strain evidence="7">S2_005_002_R2_29</strain>
    </source>
</reference>
<dbReference type="PANTHER" id="PTHR40277:SF1">
    <property type="entry name" value="BLL5419 PROTEIN"/>
    <property type="match status" value="1"/>
</dbReference>
<feature type="transmembrane region" description="Helical" evidence="6">
    <location>
        <begin position="286"/>
        <end position="309"/>
    </location>
</feature>
<protein>
    <recommendedName>
        <fullName evidence="9">Flippase-like domain-containing protein</fullName>
    </recommendedName>
</protein>
<feature type="transmembrane region" description="Helical" evidence="6">
    <location>
        <begin position="86"/>
        <end position="108"/>
    </location>
</feature>
<feature type="transmembrane region" description="Helical" evidence="6">
    <location>
        <begin position="47"/>
        <end position="65"/>
    </location>
</feature>
<evidence type="ECO:0000256" key="3">
    <source>
        <dbReference type="ARBA" id="ARBA00022692"/>
    </source>
</evidence>
<dbReference type="AlphaFoldDB" id="A0A2W5N5Y2"/>
<keyword evidence="4 6" id="KW-1133">Transmembrane helix</keyword>
<sequence>MKHFKNFSLTIKFVISASILGALYYRLEHNNPDFGQNLVEHFHASAWTYATLLLLAQFALLSYRWKLFLNIGKKHLGFVEALQINLISQLANLLFITSVGGMLARIGLSVKNGASLFKTLVATIFDRLMTLGALVFLAAIFMPRLSNHLDSETFTIFSSYISVFALILFVFAPFFIRIIVLKMPFVSKLKGKLRYGLRYLNVFLNHPVIFGKVVFVSLLGQMCLFLAAYCLMGTTESNIGVLDVLCIMPAIALISSLPISIGGWGVREGAFVYGLGLLGVPMETAFLVSIQLGLISMLATVVAGIPSLLTSDIGANCIGSLKKTIFPFKT</sequence>
<comment type="caution">
    <text evidence="7">The sequence shown here is derived from an EMBL/GenBank/DDBJ whole genome shotgun (WGS) entry which is preliminary data.</text>
</comment>
<gene>
    <name evidence="7" type="ORF">DI551_00855</name>
</gene>
<dbReference type="Proteomes" id="UP000249417">
    <property type="component" value="Unassembled WGS sequence"/>
</dbReference>
<name>A0A2W5N5Y2_9BACT</name>
<feature type="transmembrane region" description="Helical" evidence="6">
    <location>
        <begin position="154"/>
        <end position="180"/>
    </location>
</feature>
<evidence type="ECO:0000256" key="5">
    <source>
        <dbReference type="ARBA" id="ARBA00023136"/>
    </source>
</evidence>
<keyword evidence="3 6" id="KW-0812">Transmembrane</keyword>
<dbReference type="PANTHER" id="PTHR40277">
    <property type="entry name" value="BLL5419 PROTEIN"/>
    <property type="match status" value="1"/>
</dbReference>
<feature type="transmembrane region" description="Helical" evidence="6">
    <location>
        <begin position="244"/>
        <end position="266"/>
    </location>
</feature>
<dbReference type="Pfam" id="PF03706">
    <property type="entry name" value="LPG_synthase_TM"/>
    <property type="match status" value="1"/>
</dbReference>
<keyword evidence="2" id="KW-1003">Cell membrane</keyword>
<comment type="subcellular location">
    <subcellularLocation>
        <location evidence="1">Cell membrane</location>
        <topology evidence="1">Multi-pass membrane protein</topology>
    </subcellularLocation>
</comment>
<feature type="transmembrane region" description="Helical" evidence="6">
    <location>
        <begin position="120"/>
        <end position="142"/>
    </location>
</feature>
<evidence type="ECO:0000256" key="1">
    <source>
        <dbReference type="ARBA" id="ARBA00004651"/>
    </source>
</evidence>
<accession>A0A2W5N5Y2</accession>
<proteinExistence type="predicted"/>
<evidence type="ECO:0008006" key="9">
    <source>
        <dbReference type="Google" id="ProtNLM"/>
    </source>
</evidence>